<evidence type="ECO:0000313" key="2">
    <source>
        <dbReference type="Proteomes" id="UP000307378"/>
    </source>
</evidence>
<reference evidence="1 2" key="1">
    <citation type="submission" date="2019-04" db="EMBL/GenBank/DDBJ databases">
        <title>genome sequence of strain W3.</title>
        <authorList>
            <person name="Gao J."/>
            <person name="Sun J."/>
        </authorList>
    </citation>
    <scope>NUCLEOTIDE SEQUENCE [LARGE SCALE GENOMIC DNA]</scope>
    <source>
        <strain evidence="1 2">W3</strain>
    </source>
</reference>
<dbReference type="AlphaFoldDB" id="A0A4S8PYT8"/>
<gene>
    <name evidence="1" type="ORF">FAA86_18865</name>
</gene>
<sequence length="323" mass="34408">MTVLFAGSSIADVSLSQGTPKVVTNTSYITSTCLEGIDTGNYQEGFRIPFPAPLREVYASAYVRRVALTTTGSPYPFRFYSPTNATLIRFRATSSNTMILDIWNGTAWVAEATTSAVPGVGVVERIDLYVKLGVTDGRVRLKYANQVILDFTGRTDYGVADLASLTFSSFGSNSSYYSGIVVADEPTDYMTVHQTLPTGNGAETAWTGDYTAVDETGVNDTDFIQATAADQVETFTFSQLGSEWAAYEIKAVTVGMRAVGGVATPTVEGVARIDGVNYAQAAQLPTPATFGAVQAVFETNPADDSAWTRDVINAAQFGVKAVA</sequence>
<organism evidence="1 2">
    <name type="scientific">Rhizobium rosettiformans W3</name>
    <dbReference type="NCBI Taxonomy" id="538378"/>
    <lineage>
        <taxon>Bacteria</taxon>
        <taxon>Pseudomonadati</taxon>
        <taxon>Pseudomonadota</taxon>
        <taxon>Alphaproteobacteria</taxon>
        <taxon>Hyphomicrobiales</taxon>
        <taxon>Rhizobiaceae</taxon>
        <taxon>Rhizobium/Agrobacterium group</taxon>
        <taxon>Rhizobium</taxon>
    </lineage>
</organism>
<dbReference type="RefSeq" id="WP_136542660.1">
    <property type="nucleotide sequence ID" value="NZ_STGU01000012.1"/>
</dbReference>
<dbReference type="EMBL" id="STGU01000012">
    <property type="protein sequence ID" value="THV32954.1"/>
    <property type="molecule type" value="Genomic_DNA"/>
</dbReference>
<name>A0A4S8PYT8_9HYPH</name>
<accession>A0A4S8PYT8</accession>
<comment type="caution">
    <text evidence="1">The sequence shown here is derived from an EMBL/GenBank/DDBJ whole genome shotgun (WGS) entry which is preliminary data.</text>
</comment>
<protein>
    <submittedName>
        <fullName evidence="1">Uncharacterized protein</fullName>
    </submittedName>
</protein>
<dbReference type="Proteomes" id="UP000307378">
    <property type="component" value="Unassembled WGS sequence"/>
</dbReference>
<evidence type="ECO:0000313" key="1">
    <source>
        <dbReference type="EMBL" id="THV32954.1"/>
    </source>
</evidence>
<proteinExistence type="predicted"/>